<gene>
    <name evidence="2" type="ORF">BK672_16660</name>
</gene>
<reference evidence="2 3" key="1">
    <citation type="submission" date="2016-10" db="EMBL/GenBank/DDBJ databases">
        <title>Comparative genome analysis of multiple Pseudomonas spp. focuses on biocontrol and plant growth promoting traits.</title>
        <authorList>
            <person name="Tao X.-Y."/>
            <person name="Taylor C.G."/>
        </authorList>
    </citation>
    <scope>NUCLEOTIDE SEQUENCE [LARGE SCALE GENOMIC DNA]</scope>
    <source>
        <strain evidence="2 3">2F9</strain>
    </source>
</reference>
<dbReference type="Pfam" id="PF14518">
    <property type="entry name" value="Haem_oxygenas_2"/>
    <property type="match status" value="1"/>
</dbReference>
<dbReference type="Gene3D" id="1.20.910.10">
    <property type="entry name" value="Heme oxygenase-like"/>
    <property type="match status" value="1"/>
</dbReference>
<dbReference type="SMART" id="SM01236">
    <property type="entry name" value="Haem_oxygenase_2"/>
    <property type="match status" value="1"/>
</dbReference>
<organism evidence="2 3">
    <name type="scientific">Pseudomonas fluorescens</name>
    <dbReference type="NCBI Taxonomy" id="294"/>
    <lineage>
        <taxon>Bacteria</taxon>
        <taxon>Pseudomonadati</taxon>
        <taxon>Pseudomonadota</taxon>
        <taxon>Gammaproteobacteria</taxon>
        <taxon>Pseudomonadales</taxon>
        <taxon>Pseudomonadaceae</taxon>
        <taxon>Pseudomonas</taxon>
    </lineage>
</organism>
<comment type="caution">
    <text evidence="2">The sequence shown here is derived from an EMBL/GenBank/DDBJ whole genome shotgun (WGS) entry which is preliminary data.</text>
</comment>
<evidence type="ECO:0000256" key="1">
    <source>
        <dbReference type="SAM" id="MobiDB-lite"/>
    </source>
</evidence>
<dbReference type="EMBL" id="MOBY01000010">
    <property type="protein sequence ID" value="RON93916.1"/>
    <property type="molecule type" value="Genomic_DNA"/>
</dbReference>
<dbReference type="RefSeq" id="WP_123376031.1">
    <property type="nucleotide sequence ID" value="NZ_MOBY01000010.1"/>
</dbReference>
<evidence type="ECO:0000313" key="3">
    <source>
        <dbReference type="Proteomes" id="UP000283650"/>
    </source>
</evidence>
<accession>A0A423N7A3</accession>
<dbReference type="Proteomes" id="UP000283650">
    <property type="component" value="Unassembled WGS sequence"/>
</dbReference>
<sequence>MTLQDRSTDQTTTPPSTINSLSEQTALNSFYLRELAEPSAYKMAPIHHEYTRPHRLEDEWNAYEESRLDKTRLPKNAAEFLKWYTRLHSTHRDEVSAFFTWLAEESTLEELSFYIAMEEQVDGRFDDVIALAQLGMTGDMKLALAENYWDEMGLGTLSEMHTVLFRKSAATLHELIGPQARVQQAPAEALKNGNLLLMYALRRQYHPRLLGALAILEHTAPYRFSRTVKAMRRLHMPEDVIYYHDMHIKIDANHGKQLLYRVLMPLAKSCPEAIEEMCIGCLIRYNVAVDYYKSIELAMKNNKALLT</sequence>
<proteinExistence type="predicted"/>
<evidence type="ECO:0000313" key="2">
    <source>
        <dbReference type="EMBL" id="RON93916.1"/>
    </source>
</evidence>
<dbReference type="InterPro" id="IPR016084">
    <property type="entry name" value="Haem_Oase-like_multi-hlx"/>
</dbReference>
<dbReference type="SUPFAM" id="SSF48613">
    <property type="entry name" value="Heme oxygenase-like"/>
    <property type="match status" value="1"/>
</dbReference>
<name>A0A423N7A3_PSEFL</name>
<protein>
    <recommendedName>
        <fullName evidence="4">Iron-containing redox enzyme family protein</fullName>
    </recommendedName>
</protein>
<evidence type="ECO:0008006" key="4">
    <source>
        <dbReference type="Google" id="ProtNLM"/>
    </source>
</evidence>
<feature type="region of interest" description="Disordered" evidence="1">
    <location>
        <begin position="1"/>
        <end position="20"/>
    </location>
</feature>
<dbReference type="AlphaFoldDB" id="A0A423N7A3"/>